<organism evidence="8 9">
    <name type="scientific">Bythopirellula goksoeyrii</name>
    <dbReference type="NCBI Taxonomy" id="1400387"/>
    <lineage>
        <taxon>Bacteria</taxon>
        <taxon>Pseudomonadati</taxon>
        <taxon>Planctomycetota</taxon>
        <taxon>Planctomycetia</taxon>
        <taxon>Pirellulales</taxon>
        <taxon>Lacipirellulaceae</taxon>
        <taxon>Bythopirellula</taxon>
    </lineage>
</organism>
<dbReference type="Pfam" id="PF00355">
    <property type="entry name" value="Rieske"/>
    <property type="match status" value="1"/>
</dbReference>
<sequence length="179" mass="20476">MEHDKAPKVSFPDGRPECEQPKWRRDFPIEVEADEYGARRDFTKFMVLTSLAFVCGQFWIALHTFFRGYKPGEQRIAKVDDIAVGEAMSFHYPTDRDPCLLIRKSEDDFVAYSSQCTHLMCPVQPDLENDRLHCPCHRGFFDVATGRPTAGPPRRPLPRIELRIAKGNIYATNIEVSAS</sequence>
<feature type="transmembrane region" description="Helical" evidence="6">
    <location>
        <begin position="45"/>
        <end position="66"/>
    </location>
</feature>
<dbReference type="Gene3D" id="2.102.10.10">
    <property type="entry name" value="Rieske [2Fe-2S] iron-sulphur domain"/>
    <property type="match status" value="1"/>
</dbReference>
<dbReference type="RefSeq" id="WP_148075068.1">
    <property type="nucleotide sequence ID" value="NZ_CP042913.1"/>
</dbReference>
<evidence type="ECO:0000256" key="5">
    <source>
        <dbReference type="ARBA" id="ARBA00023157"/>
    </source>
</evidence>
<evidence type="ECO:0000256" key="2">
    <source>
        <dbReference type="ARBA" id="ARBA00022723"/>
    </source>
</evidence>
<evidence type="ECO:0000256" key="3">
    <source>
        <dbReference type="ARBA" id="ARBA00023004"/>
    </source>
</evidence>
<evidence type="ECO:0000259" key="7">
    <source>
        <dbReference type="PROSITE" id="PS51296"/>
    </source>
</evidence>
<dbReference type="PANTHER" id="PTHR10134">
    <property type="entry name" value="CYTOCHROME B-C1 COMPLEX SUBUNIT RIESKE, MITOCHONDRIAL"/>
    <property type="match status" value="1"/>
</dbReference>
<dbReference type="PROSITE" id="PS51296">
    <property type="entry name" value="RIESKE"/>
    <property type="match status" value="1"/>
</dbReference>
<dbReference type="GO" id="GO:0046872">
    <property type="term" value="F:metal ion binding"/>
    <property type="evidence" value="ECO:0007669"/>
    <property type="project" value="UniProtKB-KW"/>
</dbReference>
<evidence type="ECO:0000256" key="1">
    <source>
        <dbReference type="ARBA" id="ARBA00022714"/>
    </source>
</evidence>
<keyword evidence="1" id="KW-0001">2Fe-2S</keyword>
<keyword evidence="3" id="KW-0408">Iron</keyword>
<keyword evidence="2" id="KW-0479">Metal-binding</keyword>
<dbReference type="EC" id="1.20.9.1" evidence="8"/>
<keyword evidence="9" id="KW-1185">Reference proteome</keyword>
<gene>
    <name evidence="8" type="primary">aioB</name>
    <name evidence="8" type="ORF">Pr1d_40890</name>
</gene>
<keyword evidence="6" id="KW-0472">Membrane</keyword>
<dbReference type="InterPro" id="IPR017941">
    <property type="entry name" value="Rieske_2Fe-2S"/>
</dbReference>
<dbReference type="OrthoDB" id="9802613at2"/>
<keyword evidence="6" id="KW-1133">Transmembrane helix</keyword>
<evidence type="ECO:0000313" key="8">
    <source>
        <dbReference type="EMBL" id="QEG36753.1"/>
    </source>
</evidence>
<dbReference type="EMBL" id="CP042913">
    <property type="protein sequence ID" value="QEG36753.1"/>
    <property type="molecule type" value="Genomic_DNA"/>
</dbReference>
<evidence type="ECO:0000256" key="6">
    <source>
        <dbReference type="SAM" id="Phobius"/>
    </source>
</evidence>
<proteinExistence type="predicted"/>
<keyword evidence="8" id="KW-0560">Oxidoreductase</keyword>
<dbReference type="GO" id="GO:0050611">
    <property type="term" value="F:arsenate reductase (azurin) activity"/>
    <property type="evidence" value="ECO:0007669"/>
    <property type="project" value="UniProtKB-EC"/>
</dbReference>
<accession>A0A5B9QRZ3</accession>
<dbReference type="GO" id="GO:0051537">
    <property type="term" value="F:2 iron, 2 sulfur cluster binding"/>
    <property type="evidence" value="ECO:0007669"/>
    <property type="project" value="UniProtKB-KW"/>
</dbReference>
<keyword evidence="4" id="KW-0411">Iron-sulfur</keyword>
<protein>
    <submittedName>
        <fullName evidence="8">Arsenite oxidase subunit AioB</fullName>
        <ecNumber evidence="8">1.20.9.1</ecNumber>
    </submittedName>
</protein>
<reference evidence="8 9" key="1">
    <citation type="submission" date="2019-08" db="EMBL/GenBank/DDBJ databases">
        <title>Deep-cultivation of Planctomycetes and their phenomic and genomic characterization uncovers novel biology.</title>
        <authorList>
            <person name="Wiegand S."/>
            <person name="Jogler M."/>
            <person name="Boedeker C."/>
            <person name="Pinto D."/>
            <person name="Vollmers J."/>
            <person name="Rivas-Marin E."/>
            <person name="Kohn T."/>
            <person name="Peeters S.H."/>
            <person name="Heuer A."/>
            <person name="Rast P."/>
            <person name="Oberbeckmann S."/>
            <person name="Bunk B."/>
            <person name="Jeske O."/>
            <person name="Meyerdierks A."/>
            <person name="Storesund J.E."/>
            <person name="Kallscheuer N."/>
            <person name="Luecker S."/>
            <person name="Lage O.M."/>
            <person name="Pohl T."/>
            <person name="Merkel B.J."/>
            <person name="Hornburger P."/>
            <person name="Mueller R.-W."/>
            <person name="Bruemmer F."/>
            <person name="Labrenz M."/>
            <person name="Spormann A.M."/>
            <person name="Op den Camp H."/>
            <person name="Overmann J."/>
            <person name="Amann R."/>
            <person name="Jetten M.S.M."/>
            <person name="Mascher T."/>
            <person name="Medema M.H."/>
            <person name="Devos D.P."/>
            <person name="Kaster A.-K."/>
            <person name="Ovreas L."/>
            <person name="Rohde M."/>
            <person name="Galperin M.Y."/>
            <person name="Jogler C."/>
        </authorList>
    </citation>
    <scope>NUCLEOTIDE SEQUENCE [LARGE SCALE GENOMIC DNA]</scope>
    <source>
        <strain evidence="8 9">Pr1d</strain>
    </source>
</reference>
<dbReference type="AlphaFoldDB" id="A0A5B9QRZ3"/>
<feature type="domain" description="Rieske" evidence="7">
    <location>
        <begin position="74"/>
        <end position="171"/>
    </location>
</feature>
<keyword evidence="6" id="KW-0812">Transmembrane</keyword>
<dbReference type="InterPro" id="IPR014349">
    <property type="entry name" value="Rieske_Fe-S_prot"/>
</dbReference>
<evidence type="ECO:0000313" key="9">
    <source>
        <dbReference type="Proteomes" id="UP000323917"/>
    </source>
</evidence>
<keyword evidence="5" id="KW-1015">Disulfide bond</keyword>
<name>A0A5B9QRZ3_9BACT</name>
<evidence type="ECO:0000256" key="4">
    <source>
        <dbReference type="ARBA" id="ARBA00023014"/>
    </source>
</evidence>
<dbReference type="SUPFAM" id="SSF50022">
    <property type="entry name" value="ISP domain"/>
    <property type="match status" value="1"/>
</dbReference>
<dbReference type="InterPro" id="IPR036922">
    <property type="entry name" value="Rieske_2Fe-2S_sf"/>
</dbReference>
<dbReference type="KEGG" id="bgok:Pr1d_40890"/>
<dbReference type="Proteomes" id="UP000323917">
    <property type="component" value="Chromosome"/>
</dbReference>